<evidence type="ECO:0000256" key="6">
    <source>
        <dbReference type="ARBA" id="ARBA00022556"/>
    </source>
</evidence>
<keyword evidence="11 13" id="KW-0443">Lipid metabolism</keyword>
<keyword evidence="9 13" id="KW-0418">Kinase</keyword>
<proteinExistence type="inferred from homology"/>
<dbReference type="PANTHER" id="PTHR42724:SF1">
    <property type="entry name" value="TETRAACYLDISACCHARIDE 4'-KINASE, MITOCHONDRIAL-RELATED"/>
    <property type="match status" value="1"/>
</dbReference>
<evidence type="ECO:0000256" key="11">
    <source>
        <dbReference type="ARBA" id="ARBA00023098"/>
    </source>
</evidence>
<evidence type="ECO:0000256" key="7">
    <source>
        <dbReference type="ARBA" id="ARBA00022679"/>
    </source>
</evidence>
<evidence type="ECO:0000256" key="10">
    <source>
        <dbReference type="ARBA" id="ARBA00022840"/>
    </source>
</evidence>
<keyword evidence="10 13" id="KW-0067">ATP-binding</keyword>
<dbReference type="PANTHER" id="PTHR42724">
    <property type="entry name" value="TETRAACYLDISACCHARIDE 4'-KINASE"/>
    <property type="match status" value="1"/>
</dbReference>
<feature type="binding site" evidence="13">
    <location>
        <begin position="58"/>
        <end position="65"/>
    </location>
    <ligand>
        <name>ATP</name>
        <dbReference type="ChEBI" id="CHEBI:30616"/>
    </ligand>
</feature>
<dbReference type="SUPFAM" id="SSF52540">
    <property type="entry name" value="P-loop containing nucleoside triphosphate hydrolases"/>
    <property type="match status" value="1"/>
</dbReference>
<keyword evidence="7 13" id="KW-0808">Transferase</keyword>
<evidence type="ECO:0000256" key="9">
    <source>
        <dbReference type="ARBA" id="ARBA00022777"/>
    </source>
</evidence>
<dbReference type="GO" id="GO:0009029">
    <property type="term" value="F:lipid-A 4'-kinase activity"/>
    <property type="evidence" value="ECO:0007669"/>
    <property type="project" value="UniProtKB-UniRule"/>
</dbReference>
<gene>
    <name evidence="13 14" type="primary">lpxK</name>
    <name evidence="14" type="ORF">ABOZ73_05130</name>
</gene>
<dbReference type="GO" id="GO:0009244">
    <property type="term" value="P:lipopolysaccharide core region biosynthetic process"/>
    <property type="evidence" value="ECO:0007669"/>
    <property type="project" value="TreeGrafter"/>
</dbReference>
<dbReference type="EMBL" id="CP158375">
    <property type="protein sequence ID" value="XDO97805.1"/>
    <property type="molecule type" value="Genomic_DNA"/>
</dbReference>
<evidence type="ECO:0000256" key="5">
    <source>
        <dbReference type="ARBA" id="ARBA00022516"/>
    </source>
</evidence>
<evidence type="ECO:0000256" key="13">
    <source>
        <dbReference type="HAMAP-Rule" id="MF_00409"/>
    </source>
</evidence>
<comment type="catalytic activity">
    <reaction evidence="13">
        <text>a lipid A disaccharide + ATP = a lipid IVA + ADP + H(+)</text>
        <dbReference type="Rhea" id="RHEA:67840"/>
        <dbReference type="ChEBI" id="CHEBI:15378"/>
        <dbReference type="ChEBI" id="CHEBI:30616"/>
        <dbReference type="ChEBI" id="CHEBI:176343"/>
        <dbReference type="ChEBI" id="CHEBI:176425"/>
        <dbReference type="ChEBI" id="CHEBI:456216"/>
        <dbReference type="EC" id="2.7.1.130"/>
    </reaction>
</comment>
<sequence length="340" mass="36141">MKLSTPRWWYVRDGAPAPVTRALLTPLSWIWAAVTANKIAKATPADPGVPVVCIGNLTVGGVGKTPIVREVVRLLRAAGVEAHGLSRGYGGKLAGPVRVDPARHTAAEVGDEPLMLAGDMPFWVARDRPAGAQAASAAGAQAVVMDDGHQNPSLKKTLSLVVVDGETRHNEWPFGDGAVFPAGPMREPLKAGLARADAVIVLLPADLPSADPELLALFSGKLVFIARLEPAAPPPAGPQVGFAGIGKPWKVERSLVAAGCDLKDFAPFPDHGAYDETTLKALARRAEDFDAGLVTTEKDWVRLPPSWRERIKAWSVRARFEDEAAVEALLLKALRPSTRA</sequence>
<dbReference type="GO" id="GO:0009245">
    <property type="term" value="P:lipid A biosynthetic process"/>
    <property type="evidence" value="ECO:0007669"/>
    <property type="project" value="UniProtKB-UniRule"/>
</dbReference>
<evidence type="ECO:0000256" key="2">
    <source>
        <dbReference type="ARBA" id="ARBA00004870"/>
    </source>
</evidence>
<dbReference type="GO" id="GO:0005886">
    <property type="term" value="C:plasma membrane"/>
    <property type="evidence" value="ECO:0007669"/>
    <property type="project" value="TreeGrafter"/>
</dbReference>
<evidence type="ECO:0000313" key="14">
    <source>
        <dbReference type="EMBL" id="XDO97805.1"/>
    </source>
</evidence>
<dbReference type="NCBIfam" id="TIGR00682">
    <property type="entry name" value="lpxK"/>
    <property type="match status" value="1"/>
</dbReference>
<reference evidence="14" key="1">
    <citation type="submission" date="2024-06" db="EMBL/GenBank/DDBJ databases">
        <title>Caulobacter inopinatus, sp. nov.</title>
        <authorList>
            <person name="Donachie S.P."/>
        </authorList>
    </citation>
    <scope>NUCLEOTIDE SEQUENCE</scope>
    <source>
        <strain evidence="14">73W</strain>
    </source>
</reference>
<evidence type="ECO:0000256" key="12">
    <source>
        <dbReference type="ARBA" id="ARBA00029757"/>
    </source>
</evidence>
<evidence type="ECO:0000256" key="4">
    <source>
        <dbReference type="ARBA" id="ARBA00016436"/>
    </source>
</evidence>
<keyword evidence="5 13" id="KW-0444">Lipid biosynthesis</keyword>
<dbReference type="AlphaFoldDB" id="A0AB39KVL0"/>
<protein>
    <recommendedName>
        <fullName evidence="4 13">Tetraacyldisaccharide 4'-kinase</fullName>
        <ecNumber evidence="3 13">2.7.1.130</ecNumber>
    </recommendedName>
    <alternativeName>
        <fullName evidence="12 13">Lipid A 4'-kinase</fullName>
    </alternativeName>
</protein>
<evidence type="ECO:0000256" key="3">
    <source>
        <dbReference type="ARBA" id="ARBA00012071"/>
    </source>
</evidence>
<dbReference type="HAMAP" id="MF_00409">
    <property type="entry name" value="LpxK"/>
    <property type="match status" value="1"/>
</dbReference>
<name>A0AB39KVL0_9CAUL</name>
<keyword evidence="6 13" id="KW-0441">Lipid A biosynthesis</keyword>
<dbReference type="InterPro" id="IPR027417">
    <property type="entry name" value="P-loop_NTPase"/>
</dbReference>
<dbReference type="Pfam" id="PF02606">
    <property type="entry name" value="LpxK"/>
    <property type="match status" value="1"/>
</dbReference>
<comment type="function">
    <text evidence="1 13">Transfers the gamma-phosphate of ATP to the 4'-position of a tetraacyldisaccharide 1-phosphate intermediate (termed DS-1-P) to form tetraacyldisaccharide 1,4'-bis-phosphate (lipid IVA).</text>
</comment>
<dbReference type="GO" id="GO:0005524">
    <property type="term" value="F:ATP binding"/>
    <property type="evidence" value="ECO:0007669"/>
    <property type="project" value="UniProtKB-UniRule"/>
</dbReference>
<comment type="pathway">
    <text evidence="2 13">Glycolipid biosynthesis; lipid IV(A) biosynthesis; lipid IV(A) from (3R)-3-hydroxytetradecanoyl-[acyl-carrier-protein] and UDP-N-acetyl-alpha-D-glucosamine: step 6/6.</text>
</comment>
<dbReference type="EC" id="2.7.1.130" evidence="3 13"/>
<evidence type="ECO:0000256" key="1">
    <source>
        <dbReference type="ARBA" id="ARBA00002274"/>
    </source>
</evidence>
<keyword evidence="8 13" id="KW-0547">Nucleotide-binding</keyword>
<dbReference type="RefSeq" id="WP_369061257.1">
    <property type="nucleotide sequence ID" value="NZ_CP158375.1"/>
</dbReference>
<organism evidence="14">
    <name type="scientific">Caulobacter sp. 73W</name>
    <dbReference type="NCBI Taxonomy" id="3161137"/>
    <lineage>
        <taxon>Bacteria</taxon>
        <taxon>Pseudomonadati</taxon>
        <taxon>Pseudomonadota</taxon>
        <taxon>Alphaproteobacteria</taxon>
        <taxon>Caulobacterales</taxon>
        <taxon>Caulobacteraceae</taxon>
        <taxon>Caulobacter</taxon>
    </lineage>
</organism>
<dbReference type="InterPro" id="IPR003758">
    <property type="entry name" value="LpxK"/>
</dbReference>
<evidence type="ECO:0000256" key="8">
    <source>
        <dbReference type="ARBA" id="ARBA00022741"/>
    </source>
</evidence>
<accession>A0AB39KVL0</accession>
<comment type="similarity">
    <text evidence="13">Belongs to the LpxK family.</text>
</comment>